<dbReference type="AlphaFoldDB" id="A0AAU8J068"/>
<accession>A0AAU8J068</accession>
<dbReference type="InterPro" id="IPR027417">
    <property type="entry name" value="P-loop_NTPase"/>
</dbReference>
<dbReference type="PANTHER" id="PTHR24220">
    <property type="entry name" value="IMPORT ATP-BINDING PROTEIN"/>
    <property type="match status" value="1"/>
</dbReference>
<sequence>MATAGNTTGLRVKGLSYRLGERLLLDDVDLEIASGESVAVTGPSGSGKSTLLTCIMGLIKPDAGSVHIQGQDLTALSSAQLAKARRQHIGVVFQFGELLPELTPVENVALPVLLSGGDHRRAYRQAQDLLSELGVPHEGTPTGMLSGGERQRTAVARALITDPHVLLADEPTGALDPQARETVADVLFDMSRRRGCALLVVTHDPAVAARADRALHLAAGTLRDGAHV</sequence>
<keyword evidence="1" id="KW-0813">Transport</keyword>
<evidence type="ECO:0000256" key="2">
    <source>
        <dbReference type="ARBA" id="ARBA00022741"/>
    </source>
</evidence>
<dbReference type="Gene3D" id="3.40.50.300">
    <property type="entry name" value="P-loop containing nucleotide triphosphate hydrolases"/>
    <property type="match status" value="1"/>
</dbReference>
<evidence type="ECO:0000256" key="1">
    <source>
        <dbReference type="ARBA" id="ARBA00022448"/>
    </source>
</evidence>
<dbReference type="RefSeq" id="WP_353945297.1">
    <property type="nucleotide sequence ID" value="NZ_CP159534.1"/>
</dbReference>
<protein>
    <submittedName>
        <fullName evidence="5">ABC transporter ATP-binding protein</fullName>
    </submittedName>
</protein>
<name>A0AAU8J068_9ACTN</name>
<dbReference type="GO" id="GO:0022857">
    <property type="term" value="F:transmembrane transporter activity"/>
    <property type="evidence" value="ECO:0007669"/>
    <property type="project" value="TreeGrafter"/>
</dbReference>
<dbReference type="PANTHER" id="PTHR24220:SF659">
    <property type="entry name" value="TRANSPORTER, PUTATIVE-RELATED"/>
    <property type="match status" value="1"/>
</dbReference>
<evidence type="ECO:0000313" key="5">
    <source>
        <dbReference type="EMBL" id="XCJ73847.1"/>
    </source>
</evidence>
<organism evidence="5">
    <name type="scientific">Streptomyces tabacisoli</name>
    <dbReference type="NCBI Taxonomy" id="3156398"/>
    <lineage>
        <taxon>Bacteria</taxon>
        <taxon>Bacillati</taxon>
        <taxon>Actinomycetota</taxon>
        <taxon>Actinomycetes</taxon>
        <taxon>Kitasatosporales</taxon>
        <taxon>Streptomycetaceae</taxon>
        <taxon>Streptomyces</taxon>
    </lineage>
</organism>
<dbReference type="EMBL" id="CP159534">
    <property type="protein sequence ID" value="XCJ73847.1"/>
    <property type="molecule type" value="Genomic_DNA"/>
</dbReference>
<evidence type="ECO:0000256" key="3">
    <source>
        <dbReference type="ARBA" id="ARBA00022840"/>
    </source>
</evidence>
<dbReference type="SMART" id="SM00382">
    <property type="entry name" value="AAA"/>
    <property type="match status" value="1"/>
</dbReference>
<dbReference type="PROSITE" id="PS50893">
    <property type="entry name" value="ABC_TRANSPORTER_2"/>
    <property type="match status" value="1"/>
</dbReference>
<dbReference type="CDD" id="cd03255">
    <property type="entry name" value="ABC_MJ0796_LolCDE_FtsE"/>
    <property type="match status" value="1"/>
</dbReference>
<dbReference type="GO" id="GO:0005886">
    <property type="term" value="C:plasma membrane"/>
    <property type="evidence" value="ECO:0007669"/>
    <property type="project" value="TreeGrafter"/>
</dbReference>
<dbReference type="Pfam" id="PF00005">
    <property type="entry name" value="ABC_tran"/>
    <property type="match status" value="1"/>
</dbReference>
<evidence type="ECO:0000259" key="4">
    <source>
        <dbReference type="PROSITE" id="PS50893"/>
    </source>
</evidence>
<dbReference type="InterPro" id="IPR015854">
    <property type="entry name" value="ABC_transpr_LolD-like"/>
</dbReference>
<gene>
    <name evidence="5" type="ORF">ABII15_29530</name>
</gene>
<proteinExistence type="predicted"/>
<dbReference type="KEGG" id="stac:ABII15_29530"/>
<dbReference type="GO" id="GO:0016887">
    <property type="term" value="F:ATP hydrolysis activity"/>
    <property type="evidence" value="ECO:0007669"/>
    <property type="project" value="InterPro"/>
</dbReference>
<dbReference type="SUPFAM" id="SSF52540">
    <property type="entry name" value="P-loop containing nucleoside triphosphate hydrolases"/>
    <property type="match status" value="1"/>
</dbReference>
<keyword evidence="2" id="KW-0547">Nucleotide-binding</keyword>
<feature type="domain" description="ABC transporter" evidence="4">
    <location>
        <begin position="10"/>
        <end position="228"/>
    </location>
</feature>
<dbReference type="InterPro" id="IPR003593">
    <property type="entry name" value="AAA+_ATPase"/>
</dbReference>
<dbReference type="GO" id="GO:0005524">
    <property type="term" value="F:ATP binding"/>
    <property type="evidence" value="ECO:0007669"/>
    <property type="project" value="UniProtKB-KW"/>
</dbReference>
<dbReference type="InterPro" id="IPR003439">
    <property type="entry name" value="ABC_transporter-like_ATP-bd"/>
</dbReference>
<keyword evidence="3 5" id="KW-0067">ATP-binding</keyword>
<reference evidence="5" key="1">
    <citation type="submission" date="2024-06" db="EMBL/GenBank/DDBJ databases">
        <title>Streptomyces sp. strain HUAS MG91 genome sequences.</title>
        <authorList>
            <person name="Mo P."/>
        </authorList>
    </citation>
    <scope>NUCLEOTIDE SEQUENCE</scope>
    <source>
        <strain evidence="5">HUAS MG91</strain>
    </source>
</reference>
<dbReference type="InterPro" id="IPR017911">
    <property type="entry name" value="MacB-like_ATP-bd"/>
</dbReference>